<feature type="transmembrane region" description="Helical" evidence="1">
    <location>
        <begin position="41"/>
        <end position="66"/>
    </location>
</feature>
<dbReference type="Proteomes" id="UP000198217">
    <property type="component" value="Chromosome I"/>
</dbReference>
<keyword evidence="1" id="KW-0812">Transmembrane</keyword>
<organism evidence="2 3">
    <name type="scientific">Micromonospora echinaurantiaca</name>
    <dbReference type="NCBI Taxonomy" id="47857"/>
    <lineage>
        <taxon>Bacteria</taxon>
        <taxon>Bacillati</taxon>
        <taxon>Actinomycetota</taxon>
        <taxon>Actinomycetes</taxon>
        <taxon>Micromonosporales</taxon>
        <taxon>Micromonosporaceae</taxon>
        <taxon>Micromonospora</taxon>
    </lineage>
</organism>
<feature type="transmembrane region" description="Helical" evidence="1">
    <location>
        <begin position="95"/>
        <end position="119"/>
    </location>
</feature>
<gene>
    <name evidence="2" type="ORF">GA0070609_6659</name>
</gene>
<keyword evidence="1" id="KW-1133">Transmembrane helix</keyword>
<dbReference type="AlphaFoldDB" id="A0A1C5KDZ8"/>
<reference evidence="2 3" key="1">
    <citation type="submission" date="2016-06" db="EMBL/GenBank/DDBJ databases">
        <authorList>
            <person name="Kjaerup R.B."/>
            <person name="Dalgaard T.S."/>
            <person name="Juul-Madsen H.R."/>
        </authorList>
    </citation>
    <scope>NUCLEOTIDE SEQUENCE [LARGE SCALE GENOMIC DNA]</scope>
    <source>
        <strain evidence="2 3">DSM 43904</strain>
    </source>
</reference>
<evidence type="ECO:0000313" key="2">
    <source>
        <dbReference type="EMBL" id="SCG80809.1"/>
    </source>
</evidence>
<proteinExistence type="predicted"/>
<dbReference type="EMBL" id="LT607750">
    <property type="protein sequence ID" value="SCG80809.1"/>
    <property type="molecule type" value="Genomic_DNA"/>
</dbReference>
<evidence type="ECO:0008006" key="4">
    <source>
        <dbReference type="Google" id="ProtNLM"/>
    </source>
</evidence>
<keyword evidence="3" id="KW-1185">Reference proteome</keyword>
<name>A0A1C5KDZ8_9ACTN</name>
<evidence type="ECO:0000256" key="1">
    <source>
        <dbReference type="SAM" id="Phobius"/>
    </source>
</evidence>
<protein>
    <recommendedName>
        <fullName evidence="4">DUF4190 domain-containing protein</fullName>
    </recommendedName>
</protein>
<keyword evidence="1" id="KW-0472">Membrane</keyword>
<accession>A0A1C5KDZ8</accession>
<sequence>MARGRGMMVGMTTAPGQVPVAPQPLRHPLDPDPARATKARAVFALGLIGALTGLFLGGVVPATVALQLARQARREAYASGGFLTGAAWLRRGEQLAWTGLVLAAVSLVVAVVVGVVRLADAPFGQDFAPNVD</sequence>
<evidence type="ECO:0000313" key="3">
    <source>
        <dbReference type="Proteomes" id="UP000198217"/>
    </source>
</evidence>